<evidence type="ECO:0000313" key="2">
    <source>
        <dbReference type="Proteomes" id="UP000600214"/>
    </source>
</evidence>
<name>A0ABQ1YDA9_9BACT</name>
<dbReference type="Proteomes" id="UP000600214">
    <property type="component" value="Unassembled WGS sequence"/>
</dbReference>
<dbReference type="EMBL" id="BMIA01000001">
    <property type="protein sequence ID" value="GGH21534.1"/>
    <property type="molecule type" value="Genomic_DNA"/>
</dbReference>
<sequence>MSRQVINDGNGKPVSVLIDYQEWLKIEQLLAGKELDFAGPANPLDWYVLTETTNSLLNELISYSSRERRKEMKRTQPDHGKISELQQLFEEVHTINSDPENFKSIGRMEAIIGQYGFFVTFDGGLICF</sequence>
<comment type="caution">
    <text evidence="1">The sequence shown here is derived from an EMBL/GenBank/DDBJ whole genome shotgun (WGS) entry which is preliminary data.</text>
</comment>
<accession>A0ABQ1YDA9</accession>
<protein>
    <submittedName>
        <fullName evidence="1">Uncharacterized protein</fullName>
    </submittedName>
</protein>
<reference evidence="2" key="1">
    <citation type="journal article" date="2019" name="Int. J. Syst. Evol. Microbiol.">
        <title>The Global Catalogue of Microorganisms (GCM) 10K type strain sequencing project: providing services to taxonomists for standard genome sequencing and annotation.</title>
        <authorList>
            <consortium name="The Broad Institute Genomics Platform"/>
            <consortium name="The Broad Institute Genome Sequencing Center for Infectious Disease"/>
            <person name="Wu L."/>
            <person name="Ma J."/>
        </authorList>
    </citation>
    <scope>NUCLEOTIDE SEQUENCE [LARGE SCALE GENOMIC DNA]</scope>
    <source>
        <strain evidence="2">CGMCC 1.15288</strain>
    </source>
</reference>
<evidence type="ECO:0000313" key="1">
    <source>
        <dbReference type="EMBL" id="GGH21534.1"/>
    </source>
</evidence>
<keyword evidence="2" id="KW-1185">Reference proteome</keyword>
<gene>
    <name evidence="1" type="ORF">GCM10007423_02710</name>
</gene>
<dbReference type="RefSeq" id="WP_188927930.1">
    <property type="nucleotide sequence ID" value="NZ_BMIA01000001.1"/>
</dbReference>
<proteinExistence type="predicted"/>
<organism evidence="1 2">
    <name type="scientific">Dyadobacter endophyticus</name>
    <dbReference type="NCBI Taxonomy" id="1749036"/>
    <lineage>
        <taxon>Bacteria</taxon>
        <taxon>Pseudomonadati</taxon>
        <taxon>Bacteroidota</taxon>
        <taxon>Cytophagia</taxon>
        <taxon>Cytophagales</taxon>
        <taxon>Spirosomataceae</taxon>
        <taxon>Dyadobacter</taxon>
    </lineage>
</organism>